<gene>
    <name evidence="3" type="ORF">K466DRAFT_607158</name>
</gene>
<dbReference type="Proteomes" id="UP000308197">
    <property type="component" value="Unassembled WGS sequence"/>
</dbReference>
<reference evidence="3 4" key="1">
    <citation type="journal article" date="2019" name="Nat. Ecol. Evol.">
        <title>Megaphylogeny resolves global patterns of mushroom evolution.</title>
        <authorList>
            <person name="Varga T."/>
            <person name="Krizsan K."/>
            <person name="Foldi C."/>
            <person name="Dima B."/>
            <person name="Sanchez-Garcia M."/>
            <person name="Sanchez-Ramirez S."/>
            <person name="Szollosi G.J."/>
            <person name="Szarkandi J.G."/>
            <person name="Papp V."/>
            <person name="Albert L."/>
            <person name="Andreopoulos W."/>
            <person name="Angelini C."/>
            <person name="Antonin V."/>
            <person name="Barry K.W."/>
            <person name="Bougher N.L."/>
            <person name="Buchanan P."/>
            <person name="Buyck B."/>
            <person name="Bense V."/>
            <person name="Catcheside P."/>
            <person name="Chovatia M."/>
            <person name="Cooper J."/>
            <person name="Damon W."/>
            <person name="Desjardin D."/>
            <person name="Finy P."/>
            <person name="Geml J."/>
            <person name="Haridas S."/>
            <person name="Hughes K."/>
            <person name="Justo A."/>
            <person name="Karasinski D."/>
            <person name="Kautmanova I."/>
            <person name="Kiss B."/>
            <person name="Kocsube S."/>
            <person name="Kotiranta H."/>
            <person name="LaButti K.M."/>
            <person name="Lechner B.E."/>
            <person name="Liimatainen K."/>
            <person name="Lipzen A."/>
            <person name="Lukacs Z."/>
            <person name="Mihaltcheva S."/>
            <person name="Morgado L.N."/>
            <person name="Niskanen T."/>
            <person name="Noordeloos M.E."/>
            <person name="Ohm R.A."/>
            <person name="Ortiz-Santana B."/>
            <person name="Ovrebo C."/>
            <person name="Racz N."/>
            <person name="Riley R."/>
            <person name="Savchenko A."/>
            <person name="Shiryaev A."/>
            <person name="Soop K."/>
            <person name="Spirin V."/>
            <person name="Szebenyi C."/>
            <person name="Tomsovsky M."/>
            <person name="Tulloss R.E."/>
            <person name="Uehling J."/>
            <person name="Grigoriev I.V."/>
            <person name="Vagvolgyi C."/>
            <person name="Papp T."/>
            <person name="Martin F.M."/>
            <person name="Miettinen O."/>
            <person name="Hibbett D.S."/>
            <person name="Nagy L.G."/>
        </authorList>
    </citation>
    <scope>NUCLEOTIDE SEQUENCE [LARGE SCALE GENOMIC DNA]</scope>
    <source>
        <strain evidence="3 4">HHB13444</strain>
    </source>
</reference>
<evidence type="ECO:0000256" key="1">
    <source>
        <dbReference type="SAM" id="MobiDB-lite"/>
    </source>
</evidence>
<evidence type="ECO:0000313" key="4">
    <source>
        <dbReference type="Proteomes" id="UP000308197"/>
    </source>
</evidence>
<dbReference type="STRING" id="1314778.A0A5C3NNM8"/>
<evidence type="ECO:0000256" key="2">
    <source>
        <dbReference type="SAM" id="Phobius"/>
    </source>
</evidence>
<accession>A0A5C3NNM8</accession>
<evidence type="ECO:0008006" key="5">
    <source>
        <dbReference type="Google" id="ProtNLM"/>
    </source>
</evidence>
<feature type="compositionally biased region" description="Basic and acidic residues" evidence="1">
    <location>
        <begin position="1"/>
        <end position="12"/>
    </location>
</feature>
<keyword evidence="2" id="KW-0472">Membrane</keyword>
<name>A0A5C3NNM8_9APHY</name>
<keyword evidence="2" id="KW-0812">Transmembrane</keyword>
<dbReference type="InParanoid" id="A0A5C3NNM8"/>
<protein>
    <recommendedName>
        <fullName evidence="5">Major facilitator superfamily (MFS) profile domain-containing protein</fullName>
    </recommendedName>
</protein>
<feature type="region of interest" description="Disordered" evidence="1">
    <location>
        <begin position="1"/>
        <end position="20"/>
    </location>
</feature>
<keyword evidence="4" id="KW-1185">Reference proteome</keyword>
<feature type="transmembrane region" description="Helical" evidence="2">
    <location>
        <begin position="47"/>
        <end position="65"/>
    </location>
</feature>
<keyword evidence="2" id="KW-1133">Transmembrane helix</keyword>
<proteinExistence type="predicted"/>
<evidence type="ECO:0000313" key="3">
    <source>
        <dbReference type="EMBL" id="TFK78257.1"/>
    </source>
</evidence>
<organism evidence="3 4">
    <name type="scientific">Polyporus arcularius HHB13444</name>
    <dbReference type="NCBI Taxonomy" id="1314778"/>
    <lineage>
        <taxon>Eukaryota</taxon>
        <taxon>Fungi</taxon>
        <taxon>Dikarya</taxon>
        <taxon>Basidiomycota</taxon>
        <taxon>Agaricomycotina</taxon>
        <taxon>Agaricomycetes</taxon>
        <taxon>Polyporales</taxon>
        <taxon>Polyporaceae</taxon>
        <taxon>Polyporus</taxon>
    </lineage>
</organism>
<sequence length="92" mass="9963">MDDSDTRLDENHCPVPAGESIPQPVVVAQRMTADQKMQPLQHIPPKNNLFIVFTGLMACVFLAGLDQTIVATALPTIVAQLEGGKDYSWVGT</sequence>
<dbReference type="EMBL" id="ML212672">
    <property type="protein sequence ID" value="TFK78257.1"/>
    <property type="molecule type" value="Genomic_DNA"/>
</dbReference>
<dbReference type="AlphaFoldDB" id="A0A5C3NNM8"/>